<evidence type="ECO:0000313" key="1">
    <source>
        <dbReference type="EMBL" id="KZS00930.1"/>
    </source>
</evidence>
<accession>A0A164I6F5</accession>
<proteinExistence type="predicted"/>
<keyword evidence="2" id="KW-1185">Reference proteome</keyword>
<name>A0A164I6F5_9CRUS</name>
<reference evidence="1 2" key="1">
    <citation type="submission" date="2016-03" db="EMBL/GenBank/DDBJ databases">
        <title>EvidentialGene: Evidence-directed Construction of Genes on Genomes.</title>
        <authorList>
            <person name="Gilbert D.G."/>
            <person name="Choi J.-H."/>
            <person name="Mockaitis K."/>
            <person name="Colbourne J."/>
            <person name="Pfrender M."/>
        </authorList>
    </citation>
    <scope>NUCLEOTIDE SEQUENCE [LARGE SCALE GENOMIC DNA]</scope>
    <source>
        <strain evidence="1 2">Xinb3</strain>
        <tissue evidence="1">Complete organism</tissue>
    </source>
</reference>
<organism evidence="1 2">
    <name type="scientific">Daphnia magna</name>
    <dbReference type="NCBI Taxonomy" id="35525"/>
    <lineage>
        <taxon>Eukaryota</taxon>
        <taxon>Metazoa</taxon>
        <taxon>Ecdysozoa</taxon>
        <taxon>Arthropoda</taxon>
        <taxon>Crustacea</taxon>
        <taxon>Branchiopoda</taxon>
        <taxon>Diplostraca</taxon>
        <taxon>Cladocera</taxon>
        <taxon>Anomopoda</taxon>
        <taxon>Daphniidae</taxon>
        <taxon>Daphnia</taxon>
    </lineage>
</organism>
<evidence type="ECO:0000313" key="2">
    <source>
        <dbReference type="Proteomes" id="UP000076858"/>
    </source>
</evidence>
<dbReference type="EMBL" id="LRGB01008080">
    <property type="protein sequence ID" value="KZS00930.1"/>
    <property type="molecule type" value="Genomic_DNA"/>
</dbReference>
<dbReference type="AlphaFoldDB" id="A0A164I6F5"/>
<dbReference type="Proteomes" id="UP000076858">
    <property type="component" value="Unassembled WGS sequence"/>
</dbReference>
<comment type="caution">
    <text evidence="1">The sequence shown here is derived from an EMBL/GenBank/DDBJ whole genome shotgun (WGS) entry which is preliminary data.</text>
</comment>
<sequence length="45" mass="5380">MVQCPRWVRSPLPIMFQENLGLENLIRPLQLPSLHRKLSFMEHHS</sequence>
<gene>
    <name evidence="1" type="ORF">APZ42_002581</name>
</gene>
<protein>
    <submittedName>
        <fullName evidence="1">Uncharacterized protein</fullName>
    </submittedName>
</protein>